<feature type="non-terminal residue" evidence="1">
    <location>
        <position position="98"/>
    </location>
</feature>
<dbReference type="PANTHER" id="PTHR38790">
    <property type="entry name" value="2EXR DOMAIN-CONTAINING PROTEIN-RELATED"/>
    <property type="match status" value="1"/>
</dbReference>
<dbReference type="AlphaFoldDB" id="A0A6A7AE50"/>
<sequence>EEVYARNSSDSSLLRLPPELRNKIFGHVCGGMTILFQETKINVKAGPWASSPTVHGPFRALQQTCRQIYVETALLPFSKINQFWYYDRKGILHMQKRL</sequence>
<name>A0A6A7AE50_9PLEO</name>
<keyword evidence="2" id="KW-1185">Reference proteome</keyword>
<gene>
    <name evidence="1" type="ORF">CC86DRAFT_269610</name>
</gene>
<protein>
    <submittedName>
        <fullName evidence="1">Uncharacterized protein</fullName>
    </submittedName>
</protein>
<organism evidence="1 2">
    <name type="scientific">Ophiobolus disseminans</name>
    <dbReference type="NCBI Taxonomy" id="1469910"/>
    <lineage>
        <taxon>Eukaryota</taxon>
        <taxon>Fungi</taxon>
        <taxon>Dikarya</taxon>
        <taxon>Ascomycota</taxon>
        <taxon>Pezizomycotina</taxon>
        <taxon>Dothideomycetes</taxon>
        <taxon>Pleosporomycetidae</taxon>
        <taxon>Pleosporales</taxon>
        <taxon>Pleosporineae</taxon>
        <taxon>Phaeosphaeriaceae</taxon>
        <taxon>Ophiobolus</taxon>
    </lineage>
</organism>
<reference evidence="1" key="1">
    <citation type="journal article" date="2020" name="Stud. Mycol.">
        <title>101 Dothideomycetes genomes: a test case for predicting lifestyles and emergence of pathogens.</title>
        <authorList>
            <person name="Haridas S."/>
            <person name="Albert R."/>
            <person name="Binder M."/>
            <person name="Bloem J."/>
            <person name="Labutti K."/>
            <person name="Salamov A."/>
            <person name="Andreopoulos B."/>
            <person name="Baker S."/>
            <person name="Barry K."/>
            <person name="Bills G."/>
            <person name="Bluhm B."/>
            <person name="Cannon C."/>
            <person name="Castanera R."/>
            <person name="Culley D."/>
            <person name="Daum C."/>
            <person name="Ezra D."/>
            <person name="Gonzalez J."/>
            <person name="Henrissat B."/>
            <person name="Kuo A."/>
            <person name="Liang C."/>
            <person name="Lipzen A."/>
            <person name="Lutzoni F."/>
            <person name="Magnuson J."/>
            <person name="Mondo S."/>
            <person name="Nolan M."/>
            <person name="Ohm R."/>
            <person name="Pangilinan J."/>
            <person name="Park H.-J."/>
            <person name="Ramirez L."/>
            <person name="Alfaro M."/>
            <person name="Sun H."/>
            <person name="Tritt A."/>
            <person name="Yoshinaga Y."/>
            <person name="Zwiers L.-H."/>
            <person name="Turgeon B."/>
            <person name="Goodwin S."/>
            <person name="Spatafora J."/>
            <person name="Crous P."/>
            <person name="Grigoriev I."/>
        </authorList>
    </citation>
    <scope>NUCLEOTIDE SEQUENCE</scope>
    <source>
        <strain evidence="1">CBS 113818</strain>
    </source>
</reference>
<accession>A0A6A7AE50</accession>
<evidence type="ECO:0000313" key="2">
    <source>
        <dbReference type="Proteomes" id="UP000799424"/>
    </source>
</evidence>
<dbReference type="EMBL" id="MU006218">
    <property type="protein sequence ID" value="KAF2831591.1"/>
    <property type="molecule type" value="Genomic_DNA"/>
</dbReference>
<evidence type="ECO:0000313" key="1">
    <source>
        <dbReference type="EMBL" id="KAF2831591.1"/>
    </source>
</evidence>
<feature type="non-terminal residue" evidence="1">
    <location>
        <position position="1"/>
    </location>
</feature>
<dbReference type="OrthoDB" id="5413827at2759"/>
<proteinExistence type="predicted"/>
<dbReference type="PANTHER" id="PTHR38790:SF4">
    <property type="entry name" value="2EXR DOMAIN-CONTAINING PROTEIN"/>
    <property type="match status" value="1"/>
</dbReference>
<dbReference type="Proteomes" id="UP000799424">
    <property type="component" value="Unassembled WGS sequence"/>
</dbReference>